<dbReference type="PANTHER" id="PTHR45943:SF1">
    <property type="entry name" value="E3 UBIQUITIN-PROTEIN LIGASE MYCBP2"/>
    <property type="match status" value="1"/>
</dbReference>
<proteinExistence type="predicted"/>
<organism evidence="1 2">
    <name type="scientific">Timema podura</name>
    <name type="common">Walking stick</name>
    <dbReference type="NCBI Taxonomy" id="61482"/>
    <lineage>
        <taxon>Eukaryota</taxon>
        <taxon>Metazoa</taxon>
        <taxon>Ecdysozoa</taxon>
        <taxon>Arthropoda</taxon>
        <taxon>Hexapoda</taxon>
        <taxon>Insecta</taxon>
        <taxon>Pterygota</taxon>
        <taxon>Neoptera</taxon>
        <taxon>Polyneoptera</taxon>
        <taxon>Phasmatodea</taxon>
        <taxon>Timematodea</taxon>
        <taxon>Timematoidea</taxon>
        <taxon>Timematidae</taxon>
        <taxon>Timema</taxon>
    </lineage>
</organism>
<gene>
    <name evidence="1" type="ORF">TPAB3V08_LOCUS16156</name>
</gene>
<feature type="non-terminal residue" evidence="1">
    <location>
        <position position="1"/>
    </location>
</feature>
<accession>A0ABN7PU91</accession>
<evidence type="ECO:0000313" key="1">
    <source>
        <dbReference type="EMBL" id="CAG2069213.1"/>
    </source>
</evidence>
<keyword evidence="2" id="KW-1185">Reference proteome</keyword>
<dbReference type="EMBL" id="CAJPIN010122221">
    <property type="protein sequence ID" value="CAG2069213.1"/>
    <property type="molecule type" value="Genomic_DNA"/>
</dbReference>
<feature type="non-terminal residue" evidence="1">
    <location>
        <position position="96"/>
    </location>
</feature>
<dbReference type="Proteomes" id="UP001153148">
    <property type="component" value="Unassembled WGS sequence"/>
</dbReference>
<comment type="caution">
    <text evidence="1">The sequence shown here is derived from an EMBL/GenBank/DDBJ whole genome shotgun (WGS) entry which is preliminary data.</text>
</comment>
<name>A0ABN7PU91_TIMPD</name>
<dbReference type="PANTHER" id="PTHR45943">
    <property type="entry name" value="E3 UBIQUITIN-PROTEIN LIGASE MYCBP2"/>
    <property type="match status" value="1"/>
</dbReference>
<reference evidence="1" key="1">
    <citation type="submission" date="2021-03" db="EMBL/GenBank/DDBJ databases">
        <authorList>
            <person name="Tran Van P."/>
        </authorList>
    </citation>
    <scope>NUCLEOTIDE SEQUENCE</scope>
</reference>
<evidence type="ECO:0000313" key="2">
    <source>
        <dbReference type="Proteomes" id="UP001153148"/>
    </source>
</evidence>
<sequence>GLVDISHLSSSTSSHLVALLDLERLVYISRASLRLVRTYTNELYPNQVGSKKSSSESVLLAECVGDVRALLRQILSDVLPAAHTTRRSGKIRPQKS</sequence>
<protein>
    <submittedName>
        <fullName evidence="1">Uncharacterized protein</fullName>
    </submittedName>
</protein>